<dbReference type="UniPathway" id="UPA00035">
    <property type="reaction ID" value="UER00042"/>
</dbReference>
<keyword evidence="5 9" id="KW-0028">Amino-acid biosynthesis</keyword>
<reference evidence="11 12" key="1">
    <citation type="submission" date="2017-06" db="EMBL/GenBank/DDBJ databases">
        <authorList>
            <consortium name="Pathogen Informatics"/>
        </authorList>
    </citation>
    <scope>NUCLEOTIDE SEQUENCE [LARGE SCALE GENOMIC DNA]</scope>
    <source>
        <strain evidence="11 12">NCTC13039</strain>
    </source>
</reference>
<dbReference type="InterPro" id="IPR001240">
    <property type="entry name" value="PRAI_dom"/>
</dbReference>
<evidence type="ECO:0000259" key="10">
    <source>
        <dbReference type="Pfam" id="PF00697"/>
    </source>
</evidence>
<keyword evidence="12" id="KW-1185">Reference proteome</keyword>
<dbReference type="Gene3D" id="3.20.20.70">
    <property type="entry name" value="Aldolase class I"/>
    <property type="match status" value="1"/>
</dbReference>
<dbReference type="PANTHER" id="PTHR42894">
    <property type="entry name" value="N-(5'-PHOSPHORIBOSYL)ANTHRANILATE ISOMERASE"/>
    <property type="match status" value="1"/>
</dbReference>
<keyword evidence="6 9" id="KW-0822">Tryptophan biosynthesis</keyword>
<dbReference type="InterPro" id="IPR011060">
    <property type="entry name" value="RibuloseP-bd_barrel"/>
</dbReference>
<dbReference type="EC" id="5.3.1.24" evidence="3 9"/>
<evidence type="ECO:0000313" key="12">
    <source>
        <dbReference type="Proteomes" id="UP000242637"/>
    </source>
</evidence>
<dbReference type="SUPFAM" id="SSF51366">
    <property type="entry name" value="Ribulose-phoshate binding barrel"/>
    <property type="match status" value="1"/>
</dbReference>
<evidence type="ECO:0000256" key="1">
    <source>
        <dbReference type="ARBA" id="ARBA00001164"/>
    </source>
</evidence>
<dbReference type="OrthoDB" id="3243379at2"/>
<evidence type="ECO:0000313" key="11">
    <source>
        <dbReference type="EMBL" id="SNV18503.1"/>
    </source>
</evidence>
<accession>A0A239VAD6</accession>
<dbReference type="CDD" id="cd00405">
    <property type="entry name" value="PRAI"/>
    <property type="match status" value="1"/>
</dbReference>
<dbReference type="EMBL" id="LT906453">
    <property type="protein sequence ID" value="SNV18503.1"/>
    <property type="molecule type" value="Genomic_DNA"/>
</dbReference>
<feature type="domain" description="N-(5'phosphoribosyl) anthranilate isomerase (PRAI)" evidence="10">
    <location>
        <begin position="3"/>
        <end position="196"/>
    </location>
</feature>
<evidence type="ECO:0000256" key="9">
    <source>
        <dbReference type="HAMAP-Rule" id="MF_00135"/>
    </source>
</evidence>
<comment type="catalytic activity">
    <reaction evidence="1 9">
        <text>N-(5-phospho-beta-D-ribosyl)anthranilate = 1-(2-carboxyphenylamino)-1-deoxy-D-ribulose 5-phosphate</text>
        <dbReference type="Rhea" id="RHEA:21540"/>
        <dbReference type="ChEBI" id="CHEBI:18277"/>
        <dbReference type="ChEBI" id="CHEBI:58613"/>
        <dbReference type="EC" id="5.3.1.24"/>
    </reaction>
</comment>
<dbReference type="AlphaFoldDB" id="A0A239VAD6"/>
<keyword evidence="7 9" id="KW-0057">Aromatic amino acid biosynthesis</keyword>
<dbReference type="Pfam" id="PF00697">
    <property type="entry name" value="PRAI"/>
    <property type="match status" value="1"/>
</dbReference>
<gene>
    <name evidence="9 11" type="primary">trpF</name>
    <name evidence="11" type="ORF">SAMEA4475696_00472</name>
</gene>
<keyword evidence="8 9" id="KW-0413">Isomerase</keyword>
<dbReference type="PANTHER" id="PTHR42894:SF1">
    <property type="entry name" value="N-(5'-PHOSPHORIBOSYL)ANTHRANILATE ISOMERASE"/>
    <property type="match status" value="1"/>
</dbReference>
<organism evidence="11 12">
    <name type="scientific">Dermatophilus congolensis</name>
    <dbReference type="NCBI Taxonomy" id="1863"/>
    <lineage>
        <taxon>Bacteria</taxon>
        <taxon>Bacillati</taxon>
        <taxon>Actinomycetota</taxon>
        <taxon>Actinomycetes</taxon>
        <taxon>Micrococcales</taxon>
        <taxon>Dermatophilaceae</taxon>
        <taxon>Dermatophilus</taxon>
    </lineage>
</organism>
<dbReference type="STRING" id="1121387.GCA_000429885_01574"/>
<dbReference type="KEGG" id="dco:SAMEA4475696_0472"/>
<protein>
    <recommendedName>
        <fullName evidence="4 9">N-(5'-phosphoribosyl)anthranilate isomerase</fullName>
        <shortName evidence="9">PRAI</shortName>
        <ecNumber evidence="3 9">5.3.1.24</ecNumber>
    </recommendedName>
</protein>
<dbReference type="InterPro" id="IPR013785">
    <property type="entry name" value="Aldolase_TIM"/>
</dbReference>
<evidence type="ECO:0000256" key="2">
    <source>
        <dbReference type="ARBA" id="ARBA00004664"/>
    </source>
</evidence>
<evidence type="ECO:0000256" key="8">
    <source>
        <dbReference type="ARBA" id="ARBA00023235"/>
    </source>
</evidence>
<dbReference type="InterPro" id="IPR044643">
    <property type="entry name" value="TrpF_fam"/>
</dbReference>
<dbReference type="GO" id="GO:0004640">
    <property type="term" value="F:phosphoribosylanthranilate isomerase activity"/>
    <property type="evidence" value="ECO:0007669"/>
    <property type="project" value="UniProtKB-UniRule"/>
</dbReference>
<dbReference type="HAMAP" id="MF_00135">
    <property type="entry name" value="PRAI"/>
    <property type="match status" value="1"/>
</dbReference>
<dbReference type="Proteomes" id="UP000242637">
    <property type="component" value="Chromosome 1"/>
</dbReference>
<comment type="similarity">
    <text evidence="9">Belongs to the TrpF family.</text>
</comment>
<dbReference type="GO" id="GO:0000162">
    <property type="term" value="P:L-tryptophan biosynthetic process"/>
    <property type="evidence" value="ECO:0007669"/>
    <property type="project" value="UniProtKB-UniRule"/>
</dbReference>
<comment type="pathway">
    <text evidence="2 9">Amino-acid biosynthesis; L-tryptophan biosynthesis; L-tryptophan from chorismate: step 3/5.</text>
</comment>
<evidence type="ECO:0000256" key="3">
    <source>
        <dbReference type="ARBA" id="ARBA00012572"/>
    </source>
</evidence>
<proteinExistence type="inferred from homology"/>
<evidence type="ECO:0000256" key="7">
    <source>
        <dbReference type="ARBA" id="ARBA00023141"/>
    </source>
</evidence>
<evidence type="ECO:0000256" key="4">
    <source>
        <dbReference type="ARBA" id="ARBA00022272"/>
    </source>
</evidence>
<evidence type="ECO:0000256" key="5">
    <source>
        <dbReference type="ARBA" id="ARBA00022605"/>
    </source>
</evidence>
<evidence type="ECO:0000256" key="6">
    <source>
        <dbReference type="ARBA" id="ARBA00022822"/>
    </source>
</evidence>
<name>A0A239VAD6_9MICO</name>
<sequence>MFVKICGITSVSDARVAVQAGADAVGVVMSNTSARGVGLEVAGQVVEAVGGCVSTVFVTNDLPADVAAGVAGKLGFSVLQLHGSGYGVEDFVRAGEVFPRVWRATSFVQAGVLDASVWGVELLLLDAPRPGAGRVWDWSVVRKCPPVGKWVLAGGLHPGNVAEAVRVVSPWGVDVASGVEVRPGVKDPEKVFALVEAARSV</sequence>